<dbReference type="GO" id="GO:0016787">
    <property type="term" value="F:hydrolase activity"/>
    <property type="evidence" value="ECO:0007669"/>
    <property type="project" value="UniProtKB-KW"/>
</dbReference>
<evidence type="ECO:0000313" key="7">
    <source>
        <dbReference type="EMBL" id="KAJ4830987.1"/>
    </source>
</evidence>
<dbReference type="InterPro" id="IPR001568">
    <property type="entry name" value="RNase_T2-like"/>
</dbReference>
<dbReference type="GO" id="GO:0003723">
    <property type="term" value="F:RNA binding"/>
    <property type="evidence" value="ECO:0007669"/>
    <property type="project" value="InterPro"/>
</dbReference>
<evidence type="ECO:0000256" key="4">
    <source>
        <dbReference type="ARBA" id="ARBA00022801"/>
    </source>
</evidence>
<evidence type="ECO:0000256" key="5">
    <source>
        <dbReference type="ARBA" id="ARBA00023239"/>
    </source>
</evidence>
<proteinExistence type="inferred from homology"/>
<keyword evidence="3" id="KW-0255">Endonuclease</keyword>
<evidence type="ECO:0000256" key="6">
    <source>
        <dbReference type="RuleBase" id="RU004328"/>
    </source>
</evidence>
<keyword evidence="4" id="KW-0378">Hydrolase</keyword>
<evidence type="ECO:0000256" key="3">
    <source>
        <dbReference type="ARBA" id="ARBA00022759"/>
    </source>
</evidence>
<evidence type="ECO:0000256" key="2">
    <source>
        <dbReference type="ARBA" id="ARBA00022722"/>
    </source>
</evidence>
<dbReference type="GO" id="GO:0033897">
    <property type="term" value="F:ribonuclease T2 activity"/>
    <property type="evidence" value="ECO:0007669"/>
    <property type="project" value="InterPro"/>
</dbReference>
<dbReference type="EMBL" id="JAKUCV010005477">
    <property type="protein sequence ID" value="KAJ4830987.1"/>
    <property type="molecule type" value="Genomic_DNA"/>
</dbReference>
<evidence type="ECO:0000313" key="8">
    <source>
        <dbReference type="Proteomes" id="UP001141552"/>
    </source>
</evidence>
<protein>
    <submittedName>
        <fullName evidence="7">Uncharacterized protein</fullName>
    </submittedName>
</protein>
<dbReference type="SUPFAM" id="SSF55895">
    <property type="entry name" value="Ribonuclease Rh-like"/>
    <property type="match status" value="1"/>
</dbReference>
<dbReference type="OrthoDB" id="435754at2759"/>
<sequence length="144" mass="16341">ITHNLREALDEDFPNLQDMNDNMWLWEHEWTAHGSKQPLNVKDYFQATLLTFDSTNADATLKQLPPGGHYPKAKIVEAFNKSGLNPHIVCGKDYKAGKRREQIVEVRFCVDSSAQNLKQVTPCCSRSVIFSQIKTGIMHPIAFP</sequence>
<reference evidence="7" key="2">
    <citation type="journal article" date="2023" name="Plants (Basel)">
        <title>Annotation of the Turnera subulata (Passifloraceae) Draft Genome Reveals the S-Locus Evolved after the Divergence of Turneroideae from Passifloroideae in a Stepwise Manner.</title>
        <authorList>
            <person name="Henning P.M."/>
            <person name="Roalson E.H."/>
            <person name="Mir W."/>
            <person name="McCubbin A.G."/>
            <person name="Shore J.S."/>
        </authorList>
    </citation>
    <scope>NUCLEOTIDE SEQUENCE</scope>
    <source>
        <strain evidence="7">F60SS</strain>
    </source>
</reference>
<name>A0A9Q0J7J0_9ROSI</name>
<dbReference type="InterPro" id="IPR036430">
    <property type="entry name" value="RNase_T2-like_sf"/>
</dbReference>
<dbReference type="Pfam" id="PF00445">
    <property type="entry name" value="Ribonuclease_T2"/>
    <property type="match status" value="1"/>
</dbReference>
<comment type="caution">
    <text evidence="7">The sequence shown here is derived from an EMBL/GenBank/DDBJ whole genome shotgun (WGS) entry which is preliminary data.</text>
</comment>
<keyword evidence="5" id="KW-0456">Lyase</keyword>
<dbReference type="GO" id="GO:0005576">
    <property type="term" value="C:extracellular region"/>
    <property type="evidence" value="ECO:0007669"/>
    <property type="project" value="TreeGrafter"/>
</dbReference>
<comment type="similarity">
    <text evidence="1 6">Belongs to the RNase T2 family.</text>
</comment>
<dbReference type="Proteomes" id="UP001141552">
    <property type="component" value="Unassembled WGS sequence"/>
</dbReference>
<keyword evidence="8" id="KW-1185">Reference proteome</keyword>
<keyword evidence="2" id="KW-0540">Nuclease</keyword>
<feature type="non-terminal residue" evidence="7">
    <location>
        <position position="1"/>
    </location>
</feature>
<organism evidence="7 8">
    <name type="scientific">Turnera subulata</name>
    <dbReference type="NCBI Taxonomy" id="218843"/>
    <lineage>
        <taxon>Eukaryota</taxon>
        <taxon>Viridiplantae</taxon>
        <taxon>Streptophyta</taxon>
        <taxon>Embryophyta</taxon>
        <taxon>Tracheophyta</taxon>
        <taxon>Spermatophyta</taxon>
        <taxon>Magnoliopsida</taxon>
        <taxon>eudicotyledons</taxon>
        <taxon>Gunneridae</taxon>
        <taxon>Pentapetalae</taxon>
        <taxon>rosids</taxon>
        <taxon>fabids</taxon>
        <taxon>Malpighiales</taxon>
        <taxon>Passifloraceae</taxon>
        <taxon>Turnera</taxon>
    </lineage>
</organism>
<dbReference type="GO" id="GO:0006401">
    <property type="term" value="P:RNA catabolic process"/>
    <property type="evidence" value="ECO:0007669"/>
    <property type="project" value="TreeGrafter"/>
</dbReference>
<dbReference type="AlphaFoldDB" id="A0A9Q0J7J0"/>
<evidence type="ECO:0000256" key="1">
    <source>
        <dbReference type="ARBA" id="ARBA00007469"/>
    </source>
</evidence>
<dbReference type="PANTHER" id="PTHR11240">
    <property type="entry name" value="RIBONUCLEASE T2"/>
    <property type="match status" value="1"/>
</dbReference>
<accession>A0A9Q0J7J0</accession>
<dbReference type="PANTHER" id="PTHR11240:SF75">
    <property type="entry name" value="RIBONUCLEASE 3"/>
    <property type="match status" value="1"/>
</dbReference>
<gene>
    <name evidence="7" type="ORF">Tsubulata_009306</name>
</gene>
<dbReference type="Gene3D" id="3.90.730.10">
    <property type="entry name" value="Ribonuclease T2-like"/>
    <property type="match status" value="1"/>
</dbReference>
<reference evidence="7" key="1">
    <citation type="submission" date="2022-02" db="EMBL/GenBank/DDBJ databases">
        <authorList>
            <person name="Henning P.M."/>
            <person name="McCubbin A.G."/>
            <person name="Shore J.S."/>
        </authorList>
    </citation>
    <scope>NUCLEOTIDE SEQUENCE</scope>
    <source>
        <strain evidence="7">F60SS</strain>
        <tissue evidence="7">Leaves</tissue>
    </source>
</reference>